<gene>
    <name evidence="1" type="ORF">EV420DRAFT_1484689</name>
</gene>
<dbReference type="GeneID" id="85353656"/>
<dbReference type="RefSeq" id="XP_060324972.1">
    <property type="nucleotide sequence ID" value="XM_060470108.1"/>
</dbReference>
<comment type="caution">
    <text evidence="1">The sequence shown here is derived from an EMBL/GenBank/DDBJ whole genome shotgun (WGS) entry which is preliminary data.</text>
</comment>
<dbReference type="Proteomes" id="UP001175211">
    <property type="component" value="Unassembled WGS sequence"/>
</dbReference>
<proteinExistence type="predicted"/>
<dbReference type="EMBL" id="JAUEPS010000055">
    <property type="protein sequence ID" value="KAK0444187.1"/>
    <property type="molecule type" value="Genomic_DNA"/>
</dbReference>
<evidence type="ECO:0000313" key="1">
    <source>
        <dbReference type="EMBL" id="KAK0444187.1"/>
    </source>
</evidence>
<name>A0AA39JK14_ARMTA</name>
<sequence>MLIWQIGLGPLTGILAYPEDMGCFFTHREEKNEVSKKSEKFDPMAHYDSDEDDDNDFNFQGGSNAYNGIDEPVTLSQRSDLDPAQELGYCLVTHEAEDVQSEKMSTATLEEAQKATRCKLSLGLLQPKIQMGTQHANEWPPLKRVYNKRFSVSRVWVTNQKENMYQISNGEETDYELIGFQLDKDDYMSYIRRHKQLFWSNEVLHATLKHDGVPWHLAIEEVSEDFITSGPSSQMMKVGGFYKMEEGDKLWDEMLTKDQINIICGMQVGEEVISM</sequence>
<protein>
    <submittedName>
        <fullName evidence="1">Uncharacterized protein</fullName>
    </submittedName>
</protein>
<organism evidence="1 2">
    <name type="scientific">Armillaria tabescens</name>
    <name type="common">Ringless honey mushroom</name>
    <name type="synonym">Agaricus tabescens</name>
    <dbReference type="NCBI Taxonomy" id="1929756"/>
    <lineage>
        <taxon>Eukaryota</taxon>
        <taxon>Fungi</taxon>
        <taxon>Dikarya</taxon>
        <taxon>Basidiomycota</taxon>
        <taxon>Agaricomycotina</taxon>
        <taxon>Agaricomycetes</taxon>
        <taxon>Agaricomycetidae</taxon>
        <taxon>Agaricales</taxon>
        <taxon>Marasmiineae</taxon>
        <taxon>Physalacriaceae</taxon>
        <taxon>Desarmillaria</taxon>
    </lineage>
</organism>
<dbReference type="AlphaFoldDB" id="A0AA39JK14"/>
<accession>A0AA39JK14</accession>
<reference evidence="1" key="1">
    <citation type="submission" date="2023-06" db="EMBL/GenBank/DDBJ databases">
        <authorList>
            <consortium name="Lawrence Berkeley National Laboratory"/>
            <person name="Ahrendt S."/>
            <person name="Sahu N."/>
            <person name="Indic B."/>
            <person name="Wong-Bajracharya J."/>
            <person name="Merenyi Z."/>
            <person name="Ke H.-M."/>
            <person name="Monk M."/>
            <person name="Kocsube S."/>
            <person name="Drula E."/>
            <person name="Lipzen A."/>
            <person name="Balint B."/>
            <person name="Henrissat B."/>
            <person name="Andreopoulos B."/>
            <person name="Martin F.M."/>
            <person name="Harder C.B."/>
            <person name="Rigling D."/>
            <person name="Ford K.L."/>
            <person name="Foster G.D."/>
            <person name="Pangilinan J."/>
            <person name="Papanicolaou A."/>
            <person name="Barry K."/>
            <person name="LaButti K."/>
            <person name="Viragh M."/>
            <person name="Koriabine M."/>
            <person name="Yan M."/>
            <person name="Riley R."/>
            <person name="Champramary S."/>
            <person name="Plett K.L."/>
            <person name="Tsai I.J."/>
            <person name="Slot J."/>
            <person name="Sipos G."/>
            <person name="Plett J."/>
            <person name="Nagy L.G."/>
            <person name="Grigoriev I.V."/>
        </authorList>
    </citation>
    <scope>NUCLEOTIDE SEQUENCE</scope>
    <source>
        <strain evidence="1">CCBAS 213</strain>
    </source>
</reference>
<evidence type="ECO:0000313" key="2">
    <source>
        <dbReference type="Proteomes" id="UP001175211"/>
    </source>
</evidence>
<keyword evidence="2" id="KW-1185">Reference proteome</keyword>